<name>X1B185_9ZZZZ</name>
<reference evidence="1" key="1">
    <citation type="journal article" date="2014" name="Front. Microbiol.">
        <title>High frequency of phylogenetically diverse reductive dehalogenase-homologous genes in deep subseafloor sedimentary metagenomes.</title>
        <authorList>
            <person name="Kawai M."/>
            <person name="Futagami T."/>
            <person name="Toyoda A."/>
            <person name="Takaki Y."/>
            <person name="Nishi S."/>
            <person name="Hori S."/>
            <person name="Arai W."/>
            <person name="Tsubouchi T."/>
            <person name="Morono Y."/>
            <person name="Uchiyama I."/>
            <person name="Ito T."/>
            <person name="Fujiyama A."/>
            <person name="Inagaki F."/>
            <person name="Takami H."/>
        </authorList>
    </citation>
    <scope>NUCLEOTIDE SEQUENCE</scope>
    <source>
        <strain evidence="1">Expedition CK06-06</strain>
    </source>
</reference>
<proteinExistence type="predicted"/>
<comment type="caution">
    <text evidence="1">The sequence shown here is derived from an EMBL/GenBank/DDBJ whole genome shotgun (WGS) entry which is preliminary data.</text>
</comment>
<feature type="non-terminal residue" evidence="1">
    <location>
        <position position="37"/>
    </location>
</feature>
<organism evidence="1">
    <name type="scientific">marine sediment metagenome</name>
    <dbReference type="NCBI Taxonomy" id="412755"/>
    <lineage>
        <taxon>unclassified sequences</taxon>
        <taxon>metagenomes</taxon>
        <taxon>ecological metagenomes</taxon>
    </lineage>
</organism>
<dbReference type="EMBL" id="BART01011907">
    <property type="protein sequence ID" value="GAG89469.1"/>
    <property type="molecule type" value="Genomic_DNA"/>
</dbReference>
<dbReference type="AlphaFoldDB" id="X1B185"/>
<sequence length="37" mass="4580">MKSRSQARIRIKIMLKNNLYLIKQEKLESRLFEKEDE</sequence>
<protein>
    <submittedName>
        <fullName evidence="1">Uncharacterized protein</fullName>
    </submittedName>
</protein>
<gene>
    <name evidence="1" type="ORF">S01H4_25118</name>
</gene>
<accession>X1B185</accession>
<evidence type="ECO:0000313" key="1">
    <source>
        <dbReference type="EMBL" id="GAG89469.1"/>
    </source>
</evidence>